<dbReference type="InterPro" id="IPR000594">
    <property type="entry name" value="ThiF_NAD_FAD-bd"/>
</dbReference>
<dbReference type="Pfam" id="PF00899">
    <property type="entry name" value="ThiF"/>
    <property type="match status" value="1"/>
</dbReference>
<keyword evidence="14" id="KW-0808">Transferase</keyword>
<name>A0A0T9PMI2_9GAMM</name>
<dbReference type="Proteomes" id="UP000038204">
    <property type="component" value="Unassembled WGS sequence"/>
</dbReference>
<gene>
    <name evidence="14" type="primary">thiF_1</name>
    <name evidence="13" type="ORF">BF17_01585</name>
    <name evidence="14" type="ORF">ERS008667_01341</name>
</gene>
<keyword evidence="7 11" id="KW-1133">Transmembrane helix</keyword>
<dbReference type="GO" id="GO:0005524">
    <property type="term" value="F:ATP binding"/>
    <property type="evidence" value="ECO:0007669"/>
    <property type="project" value="UniProtKB-KW"/>
</dbReference>
<dbReference type="FunFam" id="3.40.50.720:FF:000096">
    <property type="entry name" value="tRNA cyclic N6-threonylcarbamoyladenosine(37) synthase TcdA"/>
    <property type="match status" value="1"/>
</dbReference>
<dbReference type="GO" id="GO:0008641">
    <property type="term" value="F:ubiquitin-like modifier activating enzyme activity"/>
    <property type="evidence" value="ECO:0007669"/>
    <property type="project" value="InterPro"/>
</dbReference>
<evidence type="ECO:0000256" key="4">
    <source>
        <dbReference type="ARBA" id="ARBA00022692"/>
    </source>
</evidence>
<evidence type="ECO:0000256" key="11">
    <source>
        <dbReference type="SAM" id="Phobius"/>
    </source>
</evidence>
<dbReference type="GO" id="GO:0061504">
    <property type="term" value="P:cyclic threonylcarbamoyladenosine biosynthetic process"/>
    <property type="evidence" value="ECO:0007669"/>
    <property type="project" value="TreeGrafter"/>
</dbReference>
<dbReference type="PANTHER" id="PTHR43267:SF1">
    <property type="entry name" value="TRNA THREONYLCARBAMOYLADENOSINE DEHYDRATASE"/>
    <property type="match status" value="1"/>
</dbReference>
<protein>
    <recommendedName>
        <fullName evidence="9">tRNA threonylcarbamoyladenosine dehydratase</fullName>
    </recommendedName>
    <alternativeName>
        <fullName evidence="10">t(6)A37 dehydratase</fullName>
    </alternativeName>
</protein>
<evidence type="ECO:0000313" key="16">
    <source>
        <dbReference type="Proteomes" id="UP000038204"/>
    </source>
</evidence>
<evidence type="ECO:0000256" key="6">
    <source>
        <dbReference type="ARBA" id="ARBA00022840"/>
    </source>
</evidence>
<dbReference type="AlphaFoldDB" id="A0A0T9PMI2"/>
<accession>A0A0T9PMI2</accession>
<dbReference type="SUPFAM" id="SSF69572">
    <property type="entry name" value="Activating enzymes of the ubiquitin-like proteins"/>
    <property type="match status" value="1"/>
</dbReference>
<evidence type="ECO:0000259" key="12">
    <source>
        <dbReference type="Pfam" id="PF00899"/>
    </source>
</evidence>
<sequence length="275" mass="29374">MSTAYSEAYQQRFGGIARLYGQQALALFSQAHVCVIGIGGVGSWAAEALARTGIGAITLIDMDDVCVTNTNRQIHALRHNIGQAKTDVMAERILAINPECHVTCIDDFITADNVAELLNKNFSYVIDAIDSVRPKAALLSYCRRYKIPVVTTGGAGGQIDPTRIAVVDLAKTIQDPLAAKLRERLKNDFNVLKNSKGKLGIDCVFSSEPLVYPQADGSVCASRSTAEGPKKMDCTSGFGSATMVTATFGFVAVSHVLKKMMAKAARQHESAATAS</sequence>
<dbReference type="GO" id="GO:0016020">
    <property type="term" value="C:membrane"/>
    <property type="evidence" value="ECO:0007669"/>
    <property type="project" value="UniProtKB-SubCell"/>
</dbReference>
<keyword evidence="14" id="KW-0548">Nucleotidyltransferase</keyword>
<comment type="subcellular location">
    <subcellularLocation>
        <location evidence="1">Membrane</location>
        <topology evidence="1">Single-pass membrane protein</topology>
    </subcellularLocation>
</comment>
<dbReference type="EMBL" id="CQBK01000008">
    <property type="protein sequence ID" value="CNH72063.1"/>
    <property type="molecule type" value="Genomic_DNA"/>
</dbReference>
<evidence type="ECO:0000256" key="5">
    <source>
        <dbReference type="ARBA" id="ARBA00022741"/>
    </source>
</evidence>
<evidence type="ECO:0000256" key="1">
    <source>
        <dbReference type="ARBA" id="ARBA00004167"/>
    </source>
</evidence>
<dbReference type="GeneID" id="96662387"/>
<evidence type="ECO:0000256" key="3">
    <source>
        <dbReference type="ARBA" id="ARBA00022598"/>
    </source>
</evidence>
<dbReference type="InterPro" id="IPR045886">
    <property type="entry name" value="ThiF/MoeB/HesA"/>
</dbReference>
<feature type="transmembrane region" description="Helical" evidence="11">
    <location>
        <begin position="238"/>
        <end position="257"/>
    </location>
</feature>
<dbReference type="GO" id="GO:0061503">
    <property type="term" value="F:tRNA threonylcarbamoyladenosine dehydratase"/>
    <property type="evidence" value="ECO:0007669"/>
    <property type="project" value="TreeGrafter"/>
</dbReference>
<keyword evidence="15" id="KW-1185">Reference proteome</keyword>
<organism evidence="14 16">
    <name type="scientific">Yersinia similis</name>
    <dbReference type="NCBI Taxonomy" id="367190"/>
    <lineage>
        <taxon>Bacteria</taxon>
        <taxon>Pseudomonadati</taxon>
        <taxon>Pseudomonadota</taxon>
        <taxon>Gammaproteobacteria</taxon>
        <taxon>Enterobacterales</taxon>
        <taxon>Yersiniaceae</taxon>
        <taxon>Yersinia</taxon>
    </lineage>
</organism>
<dbReference type="Proteomes" id="UP000019439">
    <property type="component" value="Chromosome"/>
</dbReference>
<evidence type="ECO:0000256" key="8">
    <source>
        <dbReference type="ARBA" id="ARBA00023136"/>
    </source>
</evidence>
<keyword evidence="5" id="KW-0547">Nucleotide-binding</keyword>
<evidence type="ECO:0000313" key="13">
    <source>
        <dbReference type="EMBL" id="AHK18201.1"/>
    </source>
</evidence>
<evidence type="ECO:0000256" key="9">
    <source>
        <dbReference type="ARBA" id="ARBA00074884"/>
    </source>
</evidence>
<proteinExistence type="inferred from homology"/>
<feature type="domain" description="THIF-type NAD/FAD binding fold" evidence="12">
    <location>
        <begin position="20"/>
        <end position="263"/>
    </location>
</feature>
<dbReference type="EMBL" id="CP007230">
    <property type="protein sequence ID" value="AHK18201.1"/>
    <property type="molecule type" value="Genomic_DNA"/>
</dbReference>
<dbReference type="PANTHER" id="PTHR43267">
    <property type="entry name" value="TRNA THREONYLCARBAMOYLADENOSINE DEHYDRATASE"/>
    <property type="match status" value="1"/>
</dbReference>
<dbReference type="KEGG" id="ysi:BF17_01585"/>
<dbReference type="GO" id="GO:0016779">
    <property type="term" value="F:nucleotidyltransferase activity"/>
    <property type="evidence" value="ECO:0007669"/>
    <property type="project" value="UniProtKB-KW"/>
</dbReference>
<dbReference type="CDD" id="cd00755">
    <property type="entry name" value="YgdL_like"/>
    <property type="match status" value="1"/>
</dbReference>
<evidence type="ECO:0000313" key="15">
    <source>
        <dbReference type="Proteomes" id="UP000019439"/>
    </source>
</evidence>
<evidence type="ECO:0000313" key="14">
    <source>
        <dbReference type="EMBL" id="CNH72063.1"/>
    </source>
</evidence>
<reference evidence="13 15" key="1">
    <citation type="journal article" date="2014" name="Genome Announc.">
        <title>Genome Sequence of Yersinia similis Y228T, a Member of the Yersinia pseudotuberculosis Complex.</title>
        <authorList>
            <person name="Sprague L.D."/>
            <person name="Neubauer H."/>
        </authorList>
    </citation>
    <scope>NUCLEOTIDE SEQUENCE [LARGE SCALE GENOMIC DNA]</scope>
    <source>
        <strain evidence="13 15">228</strain>
    </source>
</reference>
<evidence type="ECO:0000256" key="10">
    <source>
        <dbReference type="ARBA" id="ARBA00083375"/>
    </source>
</evidence>
<dbReference type="RefSeq" id="WP_025381012.1">
    <property type="nucleotide sequence ID" value="NZ_CABIHS010000190.1"/>
</dbReference>
<keyword evidence="4 11" id="KW-0812">Transmembrane</keyword>
<evidence type="ECO:0000256" key="7">
    <source>
        <dbReference type="ARBA" id="ARBA00022989"/>
    </source>
</evidence>
<dbReference type="InterPro" id="IPR035985">
    <property type="entry name" value="Ubiquitin-activating_enz"/>
</dbReference>
<dbReference type="NCBIfam" id="NF011696">
    <property type="entry name" value="PRK15116.1"/>
    <property type="match status" value="1"/>
</dbReference>
<dbReference type="PATRIC" id="fig|367190.3.peg.247"/>
<keyword evidence="3" id="KW-0436">Ligase</keyword>
<reference evidence="14 16" key="2">
    <citation type="submission" date="2015-03" db="EMBL/GenBank/DDBJ databases">
        <authorList>
            <person name="Murphy D."/>
        </authorList>
    </citation>
    <scope>NUCLEOTIDE SEQUENCE [LARGE SCALE GENOMIC DNA]</scope>
    <source>
        <strain evidence="14 16">Y233</strain>
    </source>
</reference>
<keyword evidence="8 11" id="KW-0472">Membrane</keyword>
<keyword evidence="6" id="KW-0067">ATP-binding</keyword>
<comment type="similarity">
    <text evidence="2">Belongs to the HesA/MoeB/ThiF family.</text>
</comment>
<dbReference type="Gene3D" id="3.40.50.720">
    <property type="entry name" value="NAD(P)-binding Rossmann-like Domain"/>
    <property type="match status" value="1"/>
</dbReference>
<evidence type="ECO:0000256" key="2">
    <source>
        <dbReference type="ARBA" id="ARBA00009919"/>
    </source>
</evidence>